<dbReference type="InterPro" id="IPR036576">
    <property type="entry name" value="WRKY_dom_sf"/>
</dbReference>
<comment type="caution">
    <text evidence="11">The sequence shown here is derived from an EMBL/GenBank/DDBJ whole genome shotgun (WGS) entry which is preliminary data.</text>
</comment>
<dbReference type="FunFam" id="2.20.25.80:FF:000002">
    <property type="entry name" value="probable WRKY transcription factor 31"/>
    <property type="match status" value="1"/>
</dbReference>
<evidence type="ECO:0000256" key="1">
    <source>
        <dbReference type="ARBA" id="ARBA00004123"/>
    </source>
</evidence>
<feature type="compositionally biased region" description="Polar residues" evidence="9">
    <location>
        <begin position="235"/>
        <end position="254"/>
    </location>
</feature>
<gene>
    <name evidence="11" type="ORF">Scaly_1398600</name>
</gene>
<dbReference type="Gene3D" id="2.20.25.80">
    <property type="entry name" value="WRKY domain"/>
    <property type="match status" value="1"/>
</dbReference>
<evidence type="ECO:0000256" key="5">
    <source>
        <dbReference type="ARBA" id="ARBA00023163"/>
    </source>
</evidence>
<feature type="region of interest" description="Disordered" evidence="9">
    <location>
        <begin position="226"/>
        <end position="283"/>
    </location>
</feature>
<dbReference type="GO" id="GO:0043565">
    <property type="term" value="F:sequence-specific DNA binding"/>
    <property type="evidence" value="ECO:0007669"/>
    <property type="project" value="InterPro"/>
</dbReference>
<feature type="region of interest" description="Disordered" evidence="9">
    <location>
        <begin position="138"/>
        <end position="161"/>
    </location>
</feature>
<feature type="region of interest" description="Disordered" evidence="9">
    <location>
        <begin position="504"/>
        <end position="539"/>
    </location>
</feature>
<dbReference type="InterPro" id="IPR003657">
    <property type="entry name" value="WRKY_dom"/>
</dbReference>
<dbReference type="SUPFAM" id="SSF118290">
    <property type="entry name" value="WRKY DNA-binding domain"/>
    <property type="match status" value="1"/>
</dbReference>
<feature type="compositionally biased region" description="Low complexity" evidence="9">
    <location>
        <begin position="264"/>
        <end position="275"/>
    </location>
</feature>
<dbReference type="Pfam" id="PF03106">
    <property type="entry name" value="WRKY"/>
    <property type="match status" value="1"/>
</dbReference>
<feature type="coiled-coil region" evidence="8">
    <location>
        <begin position="165"/>
        <end position="192"/>
    </location>
</feature>
<evidence type="ECO:0000256" key="6">
    <source>
        <dbReference type="ARBA" id="ARBA00023242"/>
    </source>
</evidence>
<comment type="similarity">
    <text evidence="7">Belongs to the WRKY group II-b family.</text>
</comment>
<dbReference type="PROSITE" id="PS50811">
    <property type="entry name" value="WRKY"/>
    <property type="match status" value="1"/>
</dbReference>
<sequence length="585" mass="65231">MVLLTMTSDDCCPLWDLDFIKLKSLSKENRDRDDKQVEYEEVFVNVERGWGKDFTCDQNGIEKPREREREIEHKKPYQSQLRIFLQLSSEWMGSKAAEESETLMENIDLSLKLDARQQANNSKPANALLAKDESKQLLQEADQKSASPKDESSEESFKTDQDQLMSSLKMRMNQMKEENKILRGAVEQTMKDYTDLQAKISIIQQNSCHNKKDPDIVFSLVGNQKDGGITEQRSKNSPRSSFNQTATVVSSQQQRIDDEENEELGLSLRLQSSSGKVEGDDERVEKTKDVMMRGFGGLQGQLHINNLPGIMSSSTINSQHNKRARVSVRARCEAATMNDGCQWRKYGQKIAKGNPCPRAYYRCTVAPGCPVRKQVQRCLEDMSILITTYEGTHNHPLPVGATAMASTASGTTSFMLLDSSNPFPTIGTLSPSINQLHFPNYQNISPQLMNPSSPYLPISPNPNFHHDPYSEGIVLDLTNNASSSSSNPIPQLGYSWNYMPKQGGNFNVSPNNRVEEETGDDSSKGDQGNNISNENVSAIASDPKFRVAVAAAISTVLINKETKTSGNGSPRDNKWVLESGNPVRQ</sequence>
<reference evidence="11" key="1">
    <citation type="submission" date="2020-06" db="EMBL/GenBank/DDBJ databases">
        <authorList>
            <person name="Li T."/>
            <person name="Hu X."/>
            <person name="Zhang T."/>
            <person name="Song X."/>
            <person name="Zhang H."/>
            <person name="Dai N."/>
            <person name="Sheng W."/>
            <person name="Hou X."/>
            <person name="Wei L."/>
        </authorList>
    </citation>
    <scope>NUCLEOTIDE SEQUENCE</scope>
    <source>
        <strain evidence="11">KEN8</strain>
        <tissue evidence="11">Leaf</tissue>
    </source>
</reference>
<evidence type="ECO:0000256" key="7">
    <source>
        <dbReference type="ARBA" id="ARBA00061007"/>
    </source>
</evidence>
<feature type="compositionally biased region" description="Polar residues" evidence="9">
    <location>
        <begin position="525"/>
        <end position="538"/>
    </location>
</feature>
<keyword evidence="6" id="KW-0539">Nucleus</keyword>
<feature type="region of interest" description="Disordered" evidence="9">
    <location>
        <begin position="559"/>
        <end position="585"/>
    </location>
</feature>
<organism evidence="11">
    <name type="scientific">Sesamum calycinum</name>
    <dbReference type="NCBI Taxonomy" id="2727403"/>
    <lineage>
        <taxon>Eukaryota</taxon>
        <taxon>Viridiplantae</taxon>
        <taxon>Streptophyta</taxon>
        <taxon>Embryophyta</taxon>
        <taxon>Tracheophyta</taxon>
        <taxon>Spermatophyta</taxon>
        <taxon>Magnoliopsida</taxon>
        <taxon>eudicotyledons</taxon>
        <taxon>Gunneridae</taxon>
        <taxon>Pentapetalae</taxon>
        <taxon>asterids</taxon>
        <taxon>lamiids</taxon>
        <taxon>Lamiales</taxon>
        <taxon>Pedaliaceae</taxon>
        <taxon>Sesamum</taxon>
    </lineage>
</organism>
<protein>
    <submittedName>
        <fullName evidence="11">WRKY transcription factor 9</fullName>
    </submittedName>
</protein>
<dbReference type="GO" id="GO:0005634">
    <property type="term" value="C:nucleus"/>
    <property type="evidence" value="ECO:0007669"/>
    <property type="project" value="UniProtKB-SubCell"/>
</dbReference>
<evidence type="ECO:0000259" key="10">
    <source>
        <dbReference type="PROSITE" id="PS50811"/>
    </source>
</evidence>
<keyword evidence="4" id="KW-0238">DNA-binding</keyword>
<proteinExistence type="inferred from homology"/>
<reference evidence="11" key="2">
    <citation type="journal article" date="2024" name="Plant">
        <title>Genomic evolution and insights into agronomic trait innovations of Sesamum species.</title>
        <authorList>
            <person name="Miao H."/>
            <person name="Wang L."/>
            <person name="Qu L."/>
            <person name="Liu H."/>
            <person name="Sun Y."/>
            <person name="Le M."/>
            <person name="Wang Q."/>
            <person name="Wei S."/>
            <person name="Zheng Y."/>
            <person name="Lin W."/>
            <person name="Duan Y."/>
            <person name="Cao H."/>
            <person name="Xiong S."/>
            <person name="Wang X."/>
            <person name="Wei L."/>
            <person name="Li C."/>
            <person name="Ma Q."/>
            <person name="Ju M."/>
            <person name="Zhao R."/>
            <person name="Li G."/>
            <person name="Mu C."/>
            <person name="Tian Q."/>
            <person name="Mei H."/>
            <person name="Zhang T."/>
            <person name="Gao T."/>
            <person name="Zhang H."/>
        </authorList>
    </citation>
    <scope>NUCLEOTIDE SEQUENCE</scope>
    <source>
        <strain evidence="11">KEN8</strain>
    </source>
</reference>
<dbReference type="SMART" id="SM00774">
    <property type="entry name" value="WRKY"/>
    <property type="match status" value="1"/>
</dbReference>
<dbReference type="PANTHER" id="PTHR31429:SF54">
    <property type="entry name" value="WRKY TRANSCRIPTION FACTOR 9-RELATED"/>
    <property type="match status" value="1"/>
</dbReference>
<comment type="subcellular location">
    <subcellularLocation>
        <location evidence="1">Nucleus</location>
    </subcellularLocation>
</comment>
<keyword evidence="3 8" id="KW-0175">Coiled coil</keyword>
<feature type="compositionally biased region" description="Basic and acidic residues" evidence="9">
    <location>
        <begin position="513"/>
        <end position="524"/>
    </location>
</feature>
<evidence type="ECO:0000313" key="11">
    <source>
        <dbReference type="EMBL" id="KAL0357129.1"/>
    </source>
</evidence>
<evidence type="ECO:0000256" key="9">
    <source>
        <dbReference type="SAM" id="MobiDB-lite"/>
    </source>
</evidence>
<keyword evidence="5" id="KW-0804">Transcription</keyword>
<dbReference type="GO" id="GO:0003700">
    <property type="term" value="F:DNA-binding transcription factor activity"/>
    <property type="evidence" value="ECO:0007669"/>
    <property type="project" value="InterPro"/>
</dbReference>
<dbReference type="AlphaFoldDB" id="A0AAW2PQE6"/>
<keyword evidence="2" id="KW-0805">Transcription regulation</keyword>
<evidence type="ECO:0000256" key="4">
    <source>
        <dbReference type="ARBA" id="ARBA00023125"/>
    </source>
</evidence>
<evidence type="ECO:0000256" key="8">
    <source>
        <dbReference type="SAM" id="Coils"/>
    </source>
</evidence>
<dbReference type="EMBL" id="JACGWM010000008">
    <property type="protein sequence ID" value="KAL0357129.1"/>
    <property type="molecule type" value="Genomic_DNA"/>
</dbReference>
<accession>A0AAW2PQE6</accession>
<evidence type="ECO:0000256" key="3">
    <source>
        <dbReference type="ARBA" id="ARBA00023054"/>
    </source>
</evidence>
<feature type="domain" description="WRKY" evidence="10">
    <location>
        <begin position="332"/>
        <end position="398"/>
    </location>
</feature>
<name>A0AAW2PQE6_9LAMI</name>
<dbReference type="PANTHER" id="PTHR31429">
    <property type="entry name" value="WRKY TRANSCRIPTION FACTOR 36-RELATED"/>
    <property type="match status" value="1"/>
</dbReference>
<evidence type="ECO:0000256" key="2">
    <source>
        <dbReference type="ARBA" id="ARBA00023015"/>
    </source>
</evidence>
<dbReference type="InterPro" id="IPR044810">
    <property type="entry name" value="WRKY_plant"/>
</dbReference>